<protein>
    <submittedName>
        <fullName evidence="3">DUF4315 family protein</fullName>
    </submittedName>
</protein>
<sequence>MNAKIERVSKDIQKTKEKINEFQTKLRELEKQKTELENLEIVDAVRGMDISLTDLADLLKAAKAGGATSGQLGPKSTVHDESKKEEIEE</sequence>
<evidence type="ECO:0000256" key="2">
    <source>
        <dbReference type="SAM" id="MobiDB-lite"/>
    </source>
</evidence>
<feature type="region of interest" description="Disordered" evidence="2">
    <location>
        <begin position="64"/>
        <end position="89"/>
    </location>
</feature>
<evidence type="ECO:0000313" key="4">
    <source>
        <dbReference type="Proteomes" id="UP000563151"/>
    </source>
</evidence>
<keyword evidence="1" id="KW-0175">Coiled coil</keyword>
<gene>
    <name evidence="3" type="ORF">HGG79_17610</name>
</gene>
<accession>A0A923ECU6</accession>
<name>A0A923ECU6_CLOTT</name>
<feature type="coiled-coil region" evidence="1">
    <location>
        <begin position="5"/>
        <end position="42"/>
    </location>
</feature>
<proteinExistence type="predicted"/>
<evidence type="ECO:0000256" key="1">
    <source>
        <dbReference type="SAM" id="Coils"/>
    </source>
</evidence>
<reference evidence="3 4" key="1">
    <citation type="submission" date="2020-04" db="EMBL/GenBank/DDBJ databases">
        <title>Genomic insights into acetone-butanol-ethanol (ABE) fermentation by sequencing solventogenic clostridia strains.</title>
        <authorList>
            <person name="Brown S."/>
        </authorList>
    </citation>
    <scope>NUCLEOTIDE SEQUENCE [LARGE SCALE GENOMIC DNA]</scope>
    <source>
        <strain evidence="3 4">DJ011</strain>
    </source>
</reference>
<evidence type="ECO:0000313" key="3">
    <source>
        <dbReference type="EMBL" id="MBC2399574.1"/>
    </source>
</evidence>
<dbReference type="AlphaFoldDB" id="A0A923ECU6"/>
<feature type="compositionally biased region" description="Basic and acidic residues" evidence="2">
    <location>
        <begin position="77"/>
        <end position="89"/>
    </location>
</feature>
<dbReference type="EMBL" id="JAAZWO010000031">
    <property type="protein sequence ID" value="MBC2399574.1"/>
    <property type="molecule type" value="Genomic_DNA"/>
</dbReference>
<dbReference type="Proteomes" id="UP000563151">
    <property type="component" value="Unassembled WGS sequence"/>
</dbReference>
<dbReference type="InterPro" id="IPR025464">
    <property type="entry name" value="DUF4315"/>
</dbReference>
<keyword evidence="4" id="KW-1185">Reference proteome</keyword>
<dbReference type="Pfam" id="PF14193">
    <property type="entry name" value="DUF4315"/>
    <property type="match status" value="1"/>
</dbReference>
<organism evidence="3 4">
    <name type="scientific">Clostridium tetanomorphum</name>
    <dbReference type="NCBI Taxonomy" id="1553"/>
    <lineage>
        <taxon>Bacteria</taxon>
        <taxon>Bacillati</taxon>
        <taxon>Bacillota</taxon>
        <taxon>Clostridia</taxon>
        <taxon>Eubacteriales</taxon>
        <taxon>Clostridiaceae</taxon>
        <taxon>Clostridium</taxon>
    </lineage>
</organism>
<comment type="caution">
    <text evidence="3">The sequence shown here is derived from an EMBL/GenBank/DDBJ whole genome shotgun (WGS) entry which is preliminary data.</text>
</comment>
<dbReference type="RefSeq" id="WP_009064758.1">
    <property type="nucleotide sequence ID" value="NZ_JAAZWO010000031.1"/>
</dbReference>